<dbReference type="EMBL" id="JADCNL010000007">
    <property type="protein sequence ID" value="KAG0472563.1"/>
    <property type="molecule type" value="Genomic_DNA"/>
</dbReference>
<dbReference type="AlphaFoldDB" id="A0A835QQ06"/>
<dbReference type="OrthoDB" id="120976at2759"/>
<sequence>MEESNESEEHYSGFLQHRRFCYLSMLQESSFCKHPIVEDEDDGSLFSVNCHKHSCQCCSSGGLQKILLGKAFAKITPACPIIADSITVNNLFDALTNSSGGQLHLLIYDKYLKCLNKFFLSIKTSHQIFLSAKSTGPFTKWVDVLEKYLIEN</sequence>
<name>A0A835QQ06_VANPL</name>
<proteinExistence type="predicted"/>
<dbReference type="PANTHER" id="PTHR31860:SF4">
    <property type="entry name" value="OS02G0637800 PROTEIN"/>
    <property type="match status" value="1"/>
</dbReference>
<gene>
    <name evidence="1" type="ORF">HPP92_014420</name>
</gene>
<comment type="caution">
    <text evidence="1">The sequence shown here is derived from an EMBL/GenBank/DDBJ whole genome shotgun (WGS) entry which is preliminary data.</text>
</comment>
<reference evidence="1 2" key="1">
    <citation type="journal article" date="2020" name="Nat. Food">
        <title>A phased Vanilla planifolia genome enables genetic improvement of flavour and production.</title>
        <authorList>
            <person name="Hasing T."/>
            <person name="Tang H."/>
            <person name="Brym M."/>
            <person name="Khazi F."/>
            <person name="Huang T."/>
            <person name="Chambers A.H."/>
        </authorList>
    </citation>
    <scope>NUCLEOTIDE SEQUENCE [LARGE SCALE GENOMIC DNA]</scope>
    <source>
        <tissue evidence="1">Leaf</tissue>
    </source>
</reference>
<protein>
    <submittedName>
        <fullName evidence="1">Uncharacterized protein</fullName>
    </submittedName>
</protein>
<evidence type="ECO:0000313" key="1">
    <source>
        <dbReference type="EMBL" id="KAG0472563.1"/>
    </source>
</evidence>
<accession>A0A835QQ06</accession>
<keyword evidence="2" id="KW-1185">Reference proteome</keyword>
<organism evidence="1 2">
    <name type="scientific">Vanilla planifolia</name>
    <name type="common">Vanilla</name>
    <dbReference type="NCBI Taxonomy" id="51239"/>
    <lineage>
        <taxon>Eukaryota</taxon>
        <taxon>Viridiplantae</taxon>
        <taxon>Streptophyta</taxon>
        <taxon>Embryophyta</taxon>
        <taxon>Tracheophyta</taxon>
        <taxon>Spermatophyta</taxon>
        <taxon>Magnoliopsida</taxon>
        <taxon>Liliopsida</taxon>
        <taxon>Asparagales</taxon>
        <taxon>Orchidaceae</taxon>
        <taxon>Vanilloideae</taxon>
        <taxon>Vanilleae</taxon>
        <taxon>Vanilla</taxon>
    </lineage>
</organism>
<dbReference type="PANTHER" id="PTHR31860">
    <property type="entry name" value="HEAT-INDUCIBLE TRANSCRIPTION REPRESSOR (DUF639)-RELATED"/>
    <property type="match status" value="1"/>
</dbReference>
<evidence type="ECO:0000313" key="2">
    <source>
        <dbReference type="Proteomes" id="UP000636800"/>
    </source>
</evidence>
<dbReference type="Proteomes" id="UP000636800">
    <property type="component" value="Chromosome 7"/>
</dbReference>